<evidence type="ECO:0000313" key="2">
    <source>
        <dbReference type="Proteomes" id="UP000003460"/>
    </source>
</evidence>
<accession>C9LHX0</accession>
<gene>
    <name evidence="1" type="ORF">GCWU000325_01824</name>
</gene>
<comment type="caution">
    <text evidence="1">The sequence shown here is derived from an EMBL/GenBank/DDBJ whole genome shotgun (WGS) entry which is preliminary data.</text>
</comment>
<sequence>MASLNNNISEIIRNFAAQSASNEMKKILLLLVILLTAVSSSWAQKRSVIPNGGYLFGVAINFSDSTVYISPIQHLADLTYDQKTGFLENRADYSHQFSEFIADNFYVLATSSVFFAHTRKEIDRSYERVMRLYKKTCPAKIHEVSLNDFSYKLVTKVAAATDETKKTE</sequence>
<keyword evidence="2" id="KW-1185">Reference proteome</keyword>
<dbReference type="Proteomes" id="UP000003460">
    <property type="component" value="Unassembled WGS sequence"/>
</dbReference>
<name>C9LHX0_9BACT</name>
<dbReference type="HOGENOM" id="CLU_116702_0_0_10"/>
<protein>
    <submittedName>
        <fullName evidence="1">Uncharacterized protein</fullName>
    </submittedName>
</protein>
<dbReference type="STRING" id="626522.GCWU000325_01824"/>
<reference evidence="1" key="1">
    <citation type="submission" date="2009-09" db="EMBL/GenBank/DDBJ databases">
        <authorList>
            <person name="Weinstock G."/>
            <person name="Sodergren E."/>
            <person name="Clifton S."/>
            <person name="Fulton L."/>
            <person name="Fulton B."/>
            <person name="Courtney L."/>
            <person name="Fronick C."/>
            <person name="Harrison M."/>
            <person name="Strong C."/>
            <person name="Farmer C."/>
            <person name="Delahaunty K."/>
            <person name="Markovic C."/>
            <person name="Hall O."/>
            <person name="Minx P."/>
            <person name="Tomlinson C."/>
            <person name="Mitreva M."/>
            <person name="Nelson J."/>
            <person name="Hou S."/>
            <person name="Wollam A."/>
            <person name="Pepin K.H."/>
            <person name="Johnson M."/>
            <person name="Bhonagiri V."/>
            <person name="Nash W.E."/>
            <person name="Warren W."/>
            <person name="Chinwalla A."/>
            <person name="Mardis E.R."/>
            <person name="Wilson R.K."/>
        </authorList>
    </citation>
    <scope>NUCLEOTIDE SEQUENCE [LARGE SCALE GENOMIC DNA]</scope>
    <source>
        <strain evidence="1">ATCC 51259</strain>
    </source>
</reference>
<organism evidence="1 2">
    <name type="scientific">Alloprevotella tannerae ATCC 51259</name>
    <dbReference type="NCBI Taxonomy" id="626522"/>
    <lineage>
        <taxon>Bacteria</taxon>
        <taxon>Pseudomonadati</taxon>
        <taxon>Bacteroidota</taxon>
        <taxon>Bacteroidia</taxon>
        <taxon>Bacteroidales</taxon>
        <taxon>Prevotellaceae</taxon>
        <taxon>Alloprevotella</taxon>
    </lineage>
</organism>
<dbReference type="eggNOG" id="ENOG50348XV">
    <property type="taxonomic scope" value="Bacteria"/>
</dbReference>
<evidence type="ECO:0000313" key="1">
    <source>
        <dbReference type="EMBL" id="EEX71086.1"/>
    </source>
</evidence>
<dbReference type="AlphaFoldDB" id="C9LHX0"/>
<proteinExistence type="predicted"/>
<dbReference type="EMBL" id="ACIJ02000022">
    <property type="protein sequence ID" value="EEX71086.1"/>
    <property type="molecule type" value="Genomic_DNA"/>
</dbReference>